<feature type="region of interest" description="Disordered" evidence="1">
    <location>
        <begin position="474"/>
        <end position="607"/>
    </location>
</feature>
<proteinExistence type="predicted"/>
<dbReference type="PANTHER" id="PTHR32166">
    <property type="entry name" value="OSJNBA0013A04.12 PROTEIN"/>
    <property type="match status" value="1"/>
</dbReference>
<dbReference type="Proteomes" id="UP000265515">
    <property type="component" value="Unassembled WGS sequence"/>
</dbReference>
<sequence length="607" mass="70800">MDGSTDQRERSVMNFFVAGEQGTVATVSMDGKKKTGPALARLWEKIMREIGLQRINAICTDNVEVNKKGAQILEWRTDLAVSRIPWVPCAAHCCSLLLWDISKLDWIKGTIKRSHTIVKFIRNHHCTHSLMMSLDDSLSMTRPTEVRFGSVYIMMERLYDRRAVLKQMVEGSMVGRWKAMRWSTIKLQSKADLVFFTLQRESWWPELKKVVEAMDPLYNLLRRMDKDGIGPSNLVEYDKLMERMLGEVLLTTEQRDTVLEKSILIKVMGMWSTATPAERNWYSMDLVHSKRRNRLNPSTLEKLVYIHWNIQLLRSGKNVKDNGYIDLWEQFFESLPEMKDNGYIDLWAQFFESLPESVADDGSTLNEPVEEQDKTEEELVRERAFTKTPKGRILKCLEHEDEEEERTDDCDLDNEVWKGRLYGRRPAQRRRERPPTTPSQCPANTATHYNIQSDVHLPQTDTDMEMVLRARPIDTDEEDADRAKAWADADRERVQRRMREEEERRAAITTRRELEKMKKRVGERESQPVGVAGRLEEDKEDALGQREEEAEQEIGQPAQEEENMDTQEEEEDDGMDQREEEMNEGDGEGVEQQEEDLEESGKEQQQE</sequence>
<dbReference type="Gramene" id="GBG90072">
    <property type="protein sequence ID" value="GBG90072"/>
    <property type="gene ID" value="CBR_g50165"/>
</dbReference>
<gene>
    <name evidence="3" type="ORF">CBR_g50165</name>
</gene>
<comment type="caution">
    <text evidence="3">The sequence shown here is derived from an EMBL/GenBank/DDBJ whole genome shotgun (WGS) entry which is preliminary data.</text>
</comment>
<dbReference type="PANTHER" id="PTHR32166:SF123">
    <property type="entry name" value="BED-TYPE DOMAIN-CONTAINING PROTEIN"/>
    <property type="match status" value="1"/>
</dbReference>
<protein>
    <recommendedName>
        <fullName evidence="2">DUF659 domain-containing protein</fullName>
    </recommendedName>
</protein>
<feature type="compositionally biased region" description="Acidic residues" evidence="1">
    <location>
        <begin position="559"/>
        <end position="598"/>
    </location>
</feature>
<feature type="region of interest" description="Disordered" evidence="1">
    <location>
        <begin position="423"/>
        <end position="445"/>
    </location>
</feature>
<evidence type="ECO:0000313" key="4">
    <source>
        <dbReference type="Proteomes" id="UP000265515"/>
    </source>
</evidence>
<feature type="compositionally biased region" description="Basic and acidic residues" evidence="1">
    <location>
        <begin position="481"/>
        <end position="526"/>
    </location>
</feature>
<dbReference type="EMBL" id="BFEA01000784">
    <property type="protein sequence ID" value="GBG90072.1"/>
    <property type="molecule type" value="Genomic_DNA"/>
</dbReference>
<feature type="domain" description="DUF659" evidence="2">
    <location>
        <begin position="1"/>
        <end position="117"/>
    </location>
</feature>
<dbReference type="InterPro" id="IPR007021">
    <property type="entry name" value="DUF659"/>
</dbReference>
<name>A0A388M6H5_CHABU</name>
<keyword evidence="4" id="KW-1185">Reference proteome</keyword>
<dbReference type="InterPro" id="IPR012337">
    <property type="entry name" value="RNaseH-like_sf"/>
</dbReference>
<feature type="compositionally biased region" description="Basic and acidic residues" evidence="1">
    <location>
        <begin position="534"/>
        <end position="547"/>
    </location>
</feature>
<dbReference type="Pfam" id="PF04937">
    <property type="entry name" value="DUF659"/>
    <property type="match status" value="1"/>
</dbReference>
<accession>A0A388M6H5</accession>
<feature type="compositionally biased region" description="Basic residues" evidence="1">
    <location>
        <begin position="423"/>
        <end position="432"/>
    </location>
</feature>
<organism evidence="3 4">
    <name type="scientific">Chara braunii</name>
    <name type="common">Braun's stonewort</name>
    <dbReference type="NCBI Taxonomy" id="69332"/>
    <lineage>
        <taxon>Eukaryota</taxon>
        <taxon>Viridiplantae</taxon>
        <taxon>Streptophyta</taxon>
        <taxon>Charophyceae</taxon>
        <taxon>Charales</taxon>
        <taxon>Characeae</taxon>
        <taxon>Chara</taxon>
    </lineage>
</organism>
<dbReference type="AlphaFoldDB" id="A0A388M6H5"/>
<dbReference type="SUPFAM" id="SSF53098">
    <property type="entry name" value="Ribonuclease H-like"/>
    <property type="match status" value="1"/>
</dbReference>
<reference evidence="3 4" key="1">
    <citation type="journal article" date="2018" name="Cell">
        <title>The Chara Genome: Secondary Complexity and Implications for Plant Terrestrialization.</title>
        <authorList>
            <person name="Nishiyama T."/>
            <person name="Sakayama H."/>
            <person name="Vries J.D."/>
            <person name="Buschmann H."/>
            <person name="Saint-Marcoux D."/>
            <person name="Ullrich K.K."/>
            <person name="Haas F.B."/>
            <person name="Vanderstraeten L."/>
            <person name="Becker D."/>
            <person name="Lang D."/>
            <person name="Vosolsobe S."/>
            <person name="Rombauts S."/>
            <person name="Wilhelmsson P.K.I."/>
            <person name="Janitza P."/>
            <person name="Kern R."/>
            <person name="Heyl A."/>
            <person name="Rumpler F."/>
            <person name="Villalobos L.I.A.C."/>
            <person name="Clay J.M."/>
            <person name="Skokan R."/>
            <person name="Toyoda A."/>
            <person name="Suzuki Y."/>
            <person name="Kagoshima H."/>
            <person name="Schijlen E."/>
            <person name="Tajeshwar N."/>
            <person name="Catarino B."/>
            <person name="Hetherington A.J."/>
            <person name="Saltykova A."/>
            <person name="Bonnot C."/>
            <person name="Breuninger H."/>
            <person name="Symeonidi A."/>
            <person name="Radhakrishnan G.V."/>
            <person name="Van Nieuwerburgh F."/>
            <person name="Deforce D."/>
            <person name="Chang C."/>
            <person name="Karol K.G."/>
            <person name="Hedrich R."/>
            <person name="Ulvskov P."/>
            <person name="Glockner G."/>
            <person name="Delwiche C.F."/>
            <person name="Petrasek J."/>
            <person name="Van de Peer Y."/>
            <person name="Friml J."/>
            <person name="Beilby M."/>
            <person name="Dolan L."/>
            <person name="Kohara Y."/>
            <person name="Sugano S."/>
            <person name="Fujiyama A."/>
            <person name="Delaux P.-M."/>
            <person name="Quint M."/>
            <person name="TheiBen G."/>
            <person name="Hagemann M."/>
            <person name="Harholt J."/>
            <person name="Dunand C."/>
            <person name="Zachgo S."/>
            <person name="Langdale J."/>
            <person name="Maumus F."/>
            <person name="Straeten D.V.D."/>
            <person name="Gould S.B."/>
            <person name="Rensing S.A."/>
        </authorList>
    </citation>
    <scope>NUCLEOTIDE SEQUENCE [LARGE SCALE GENOMIC DNA]</scope>
    <source>
        <strain evidence="3 4">S276</strain>
    </source>
</reference>
<evidence type="ECO:0000259" key="2">
    <source>
        <dbReference type="Pfam" id="PF04937"/>
    </source>
</evidence>
<evidence type="ECO:0000256" key="1">
    <source>
        <dbReference type="SAM" id="MobiDB-lite"/>
    </source>
</evidence>
<evidence type="ECO:0000313" key="3">
    <source>
        <dbReference type="EMBL" id="GBG90072.1"/>
    </source>
</evidence>